<feature type="region of interest" description="Disordered" evidence="1">
    <location>
        <begin position="753"/>
        <end position="802"/>
    </location>
</feature>
<feature type="compositionally biased region" description="Low complexity" evidence="1">
    <location>
        <begin position="753"/>
        <end position="776"/>
    </location>
</feature>
<sequence length="1705" mass="189646">VKTSQKRILEEFQMMNLCVDLAGRPPALAQQRFLPWVPLEHKNRRSRLNGVFKNLLKEVDTATNIDGIDLWFEKACRVSTDFNFSKTASPIDEISDEPRHECERVLLSKQLVTIFPSFTERAVISFKRLQEHLDKLMLNPTDKKIYNGMESIVRRFIESFRDVQDLDNDFLTAFAYKDDGSLSGDLWASLKDSSATIVASLQERSSSRRDWITESIRDKALLQHGRRIRVRDPEPPKPEIPANSESCVCRDDWTAWVWYTFPVRRRFTGCATFPADGGKIKISSDFDTSGWKGFCRTKLKRNSPARCADKWAPCDPNVTVDTRPEFRIWRRDHAKGVVTLPLVQTDLYMSFDIRSSRADFCTPNFAPLLIKKTKQWSSASWVPWELRKVDCYGARIHPPGISLLVMRCEHGVIGDRVFHPTRNGNGSRGQLANLIKEQSSALGEDCSSLGNVPMMVASNRHRGGSSNSAMRSTWWAACSSRLGSHPAAHRRSGSRLRVTQRAGSFSTNSIFFSAYYSSNGGRFWATARESASGPLGAAYRAPQILTIQWGPLAGETAGYCVKRLQLKAGDSFDSGWHAFRAAQVAGSRRPACDPGRRPGVDCLVSLRELAARGHDVVEWADKQRLTLAQHPRGGRLQAPQRVRRRAIDLDTPRQQVHLRGCRAYQVARCGGSTLALRSFLVAKFGHAVAGDVNGNAARIDALKLENEFFKAYGDEIQLLETEQKAIRADIAANKGSPVAQPEDAPAPLLEAAPRAQPAAAQPADGRGSDSSSSGGSDSEGDAAADEPDAESDADWVKEEENEQARSHVFLVTYSALLNAPEDAGMANPADMDDREFFRKALLDAVANLAPAAGSQGGRPRTRALEVNFLLTVQEKHQDGKVHYHQAVKLSHETRFLPIKTALRQRSKLASHWSTSHTELWSAVRYLTRTSDREKSVDRSPDVWAKGGSAPNLYEMGNEGWGAKMHKRRREQAAMAAGDQVLERSAKKSKEIFGKLDLYALVVTDKLLTPRKVMTHAQKKGSLAMQNYVARNQRKLAELIEEALEWEGASERAEEDDESDWGLILRKAACTCACGEAGCEWWAAAVAFFDRNPGVDRDYLAACLVKIIKEGPSKTARVPLIVGPRNAGKSTVLEPVLTLFGEGGVFTKPKLGAFCPLAKLVGPQRRFIFFDDYRPVEYASMPERSPTVPVTDFLAMFCGQKFQVQVSQCFNNGQPDTIWKRGAAMTAKKKGLWMPSDVVPQEEIRHMQARVVQFEAKGKLKEADFRTVPKCSESFARWLVTGSTQYGNRLPRQPTASEEAQPRRGFPGVLTGTTNWANSASGFGYMNTASAMQSAPSFWFAVIAEVLGVFQTTKALSDASASSSSERVTDAATKVGAMGTLSLVAAGFWSVLQKWGCVPLAWGISIGTSAVAKYLADVVPITLSGFRNEHDVILALQWTYMSTKTVREATDLIRELSKEQLEHAMVVGERVVPFSQYWKEYQQLVGNSPDHIRHLSHNMLQVVVKKWIDEVTRAKGTNALGTCTERMFESCEIRPRWYKVNKNSKVKVHAFYGTSYEKWLDEKKEHASRYFIPHQRRRWVVPRNLGSGGGGPFLPGGLHQEGSFGVVLRDHRQPRPPAQANDAYSVRPAPQGVQQEGPPVLGDGRSLRNTRHTEESAANFHGPEGRFLEGQWGTTLFQPATSPGSIWRNSIRILGRSTFTVRTERS</sequence>
<feature type="non-terminal residue" evidence="2">
    <location>
        <position position="1"/>
    </location>
</feature>
<protein>
    <submittedName>
        <fullName evidence="2">Uncharacterized protein</fullName>
    </submittedName>
</protein>
<dbReference type="Proteomes" id="UP001189429">
    <property type="component" value="Unassembled WGS sequence"/>
</dbReference>
<evidence type="ECO:0000313" key="2">
    <source>
        <dbReference type="EMBL" id="CAK0813075.1"/>
    </source>
</evidence>
<reference evidence="2" key="1">
    <citation type="submission" date="2023-10" db="EMBL/GenBank/DDBJ databases">
        <authorList>
            <person name="Chen Y."/>
            <person name="Shah S."/>
            <person name="Dougan E. K."/>
            <person name="Thang M."/>
            <person name="Chan C."/>
        </authorList>
    </citation>
    <scope>NUCLEOTIDE SEQUENCE [LARGE SCALE GENOMIC DNA]</scope>
</reference>
<feature type="compositionally biased region" description="Acidic residues" evidence="1">
    <location>
        <begin position="778"/>
        <end position="793"/>
    </location>
</feature>
<name>A0ABN9R576_9DINO</name>
<evidence type="ECO:0000313" key="3">
    <source>
        <dbReference type="Proteomes" id="UP001189429"/>
    </source>
</evidence>
<gene>
    <name evidence="2" type="ORF">PCOR1329_LOCUS17133</name>
</gene>
<evidence type="ECO:0000256" key="1">
    <source>
        <dbReference type="SAM" id="MobiDB-lite"/>
    </source>
</evidence>
<proteinExistence type="predicted"/>
<organism evidence="2 3">
    <name type="scientific">Prorocentrum cordatum</name>
    <dbReference type="NCBI Taxonomy" id="2364126"/>
    <lineage>
        <taxon>Eukaryota</taxon>
        <taxon>Sar</taxon>
        <taxon>Alveolata</taxon>
        <taxon>Dinophyceae</taxon>
        <taxon>Prorocentrales</taxon>
        <taxon>Prorocentraceae</taxon>
        <taxon>Prorocentrum</taxon>
    </lineage>
</organism>
<feature type="region of interest" description="Disordered" evidence="1">
    <location>
        <begin position="1287"/>
        <end position="1307"/>
    </location>
</feature>
<dbReference type="EMBL" id="CAUYUJ010005291">
    <property type="protein sequence ID" value="CAK0813075.1"/>
    <property type="molecule type" value="Genomic_DNA"/>
</dbReference>
<comment type="caution">
    <text evidence="2">The sequence shown here is derived from an EMBL/GenBank/DDBJ whole genome shotgun (WGS) entry which is preliminary data.</text>
</comment>
<keyword evidence="3" id="KW-1185">Reference proteome</keyword>
<feature type="region of interest" description="Disordered" evidence="1">
    <location>
        <begin position="1612"/>
        <end position="1664"/>
    </location>
</feature>
<accession>A0ABN9R576</accession>